<keyword evidence="3" id="KW-1185">Reference proteome</keyword>
<dbReference type="InterPro" id="IPR010982">
    <property type="entry name" value="Lambda_DNA-bd_dom_sf"/>
</dbReference>
<dbReference type="PROSITE" id="PS50943">
    <property type="entry name" value="HTH_CROC1"/>
    <property type="match status" value="1"/>
</dbReference>
<name>A0A511MXM5_DEIC1</name>
<dbReference type="EMBL" id="BJXB01000003">
    <property type="protein sequence ID" value="GEM45333.1"/>
    <property type="molecule type" value="Genomic_DNA"/>
</dbReference>
<reference evidence="2 3" key="1">
    <citation type="submission" date="2019-07" db="EMBL/GenBank/DDBJ databases">
        <title>Whole genome shotgun sequence of Deinococcus cellulosilyticus NBRC 106333.</title>
        <authorList>
            <person name="Hosoyama A."/>
            <person name="Uohara A."/>
            <person name="Ohji S."/>
            <person name="Ichikawa N."/>
        </authorList>
    </citation>
    <scope>NUCLEOTIDE SEQUENCE [LARGE SCALE GENOMIC DNA]</scope>
    <source>
        <strain evidence="2 3">NBRC 106333</strain>
    </source>
</reference>
<gene>
    <name evidence="2" type="ORF">DC3_09680</name>
</gene>
<dbReference type="GO" id="GO:0003677">
    <property type="term" value="F:DNA binding"/>
    <property type="evidence" value="ECO:0007669"/>
    <property type="project" value="InterPro"/>
</dbReference>
<dbReference type="InterPro" id="IPR001387">
    <property type="entry name" value="Cro/C1-type_HTH"/>
</dbReference>
<dbReference type="Pfam" id="PF12844">
    <property type="entry name" value="HTH_19"/>
    <property type="match status" value="1"/>
</dbReference>
<proteinExistence type="predicted"/>
<comment type="caution">
    <text evidence="2">The sequence shown here is derived from an EMBL/GenBank/DDBJ whole genome shotgun (WGS) entry which is preliminary data.</text>
</comment>
<organism evidence="2 3">
    <name type="scientific">Deinococcus cellulosilyticus (strain DSM 18568 / NBRC 106333 / KACC 11606 / 5516J-15)</name>
    <dbReference type="NCBI Taxonomy" id="1223518"/>
    <lineage>
        <taxon>Bacteria</taxon>
        <taxon>Thermotogati</taxon>
        <taxon>Deinococcota</taxon>
        <taxon>Deinococci</taxon>
        <taxon>Deinococcales</taxon>
        <taxon>Deinococcaceae</taxon>
        <taxon>Deinococcus</taxon>
    </lineage>
</organism>
<sequence length="181" mass="20557">MITLDGLTADRILPTERGLEFMPKQFIDAKVAGEFIRQKREALGLTQRQLVEQTSLPDPEYLSNFERGIRHVGRSYKHFTSIAEALRLSPEEMIYLNPNLERVLKTNEHAGNLVIVNVNKETKGQIVLLPSQNAELVIDRSSRTGVLLFKIGDEFWIIDSDSPLCPDKEKTFGEIKSINFS</sequence>
<dbReference type="CDD" id="cd00093">
    <property type="entry name" value="HTH_XRE"/>
    <property type="match status" value="1"/>
</dbReference>
<dbReference type="AlphaFoldDB" id="A0A511MXM5"/>
<feature type="domain" description="HTH cro/C1-type" evidence="1">
    <location>
        <begin position="36"/>
        <end position="93"/>
    </location>
</feature>
<dbReference type="SMART" id="SM00530">
    <property type="entry name" value="HTH_XRE"/>
    <property type="match status" value="1"/>
</dbReference>
<dbReference type="OrthoDB" id="74238at2"/>
<evidence type="ECO:0000259" key="1">
    <source>
        <dbReference type="PROSITE" id="PS50943"/>
    </source>
</evidence>
<dbReference type="Gene3D" id="1.10.260.40">
    <property type="entry name" value="lambda repressor-like DNA-binding domains"/>
    <property type="match status" value="1"/>
</dbReference>
<evidence type="ECO:0000313" key="2">
    <source>
        <dbReference type="EMBL" id="GEM45333.1"/>
    </source>
</evidence>
<evidence type="ECO:0000313" key="3">
    <source>
        <dbReference type="Proteomes" id="UP000321306"/>
    </source>
</evidence>
<accession>A0A511MXM5</accession>
<dbReference type="Proteomes" id="UP000321306">
    <property type="component" value="Unassembled WGS sequence"/>
</dbReference>
<dbReference type="RefSeq" id="WP_146882797.1">
    <property type="nucleotide sequence ID" value="NZ_BJXB01000003.1"/>
</dbReference>
<protein>
    <recommendedName>
        <fullName evidence="1">HTH cro/C1-type domain-containing protein</fullName>
    </recommendedName>
</protein>
<dbReference type="SUPFAM" id="SSF47413">
    <property type="entry name" value="lambda repressor-like DNA-binding domains"/>
    <property type="match status" value="1"/>
</dbReference>